<keyword evidence="3" id="KW-1185">Reference proteome</keyword>
<feature type="compositionally biased region" description="Basic and acidic residues" evidence="1">
    <location>
        <begin position="371"/>
        <end position="400"/>
    </location>
</feature>
<dbReference type="AlphaFoldDB" id="A0A9W8Y9R3"/>
<evidence type="ECO:0000313" key="2">
    <source>
        <dbReference type="EMBL" id="KAJ4371544.1"/>
    </source>
</evidence>
<gene>
    <name evidence="2" type="ORF">N0V83_004763</name>
</gene>
<sequence length="782" mass="86870">MNNAMSSFQVFACIVATIIILGKGDAFVLGTAIAMAIFLFNLQYLNAAHPEAWIQHLLCVLARFCASAADSFKDTTDGARARQQLLLFPHGRQTALVALNIDRSKCLWDFNTVFRHAVIDSYYARLWKAMHQQPIHRQLLARFSTDVILLHVPSQIVVRSNNDESWSSDVPDSVLDDLASKTSSPPLETSKIKDTSDDDHTTSTNPEEERGRTPEDGKDATTYRDSVLLPGFTDTEEELAEDNAADANTDTASGHQHGSEEEAVNEATSSEAADPKEQAGKDPSATDPKGLQDTDDKDINELETALSLLSVCTVSAEEQSADERATSTDLQDPSGAEETVVNEDDTNKVETGFILLSTTKTEEQYIEEGATDSKHEDLSGAEKTAVDEHVSATDKTKAVTDDAPEEDEDVEYEIDANSSRELVPWTDPTKSTRGGDAPSGASSTFGPSPPRNTSSSPPLTGEAAAVQFWQSLGPVDQAYYAHYLRLYNTHEGQYTVRKAHWDRLVAGYPFGNPALGRKYPTWESCVADFTMIERILPFFYGVTHHWNVFKEYKISEAAFEFYKNAVKEAIVPEIKGLLTWDEQFAKREAQREDYTKRVVLVVGEDEDAENGVEVTQVGSPILQPPDLKVHCSHNLATATATSLKPQFMSDWHFEGDKLDPVIAEAAKKLGVKLPKITSKAELERLQKALEVPQGESIEAYKEMGWDNVLLLFGRHTEPIEEDEDESTHESASQNDSTDDQDENDEMKNDMDIDWRATDDMHGLKRWRVSYRQEDNTLLVQAV</sequence>
<dbReference type="Proteomes" id="UP001140560">
    <property type="component" value="Unassembled WGS sequence"/>
</dbReference>
<proteinExistence type="predicted"/>
<feature type="region of interest" description="Disordered" evidence="1">
    <location>
        <begin position="367"/>
        <end position="459"/>
    </location>
</feature>
<feature type="compositionally biased region" description="Basic and acidic residues" evidence="1">
    <location>
        <begin position="190"/>
        <end position="222"/>
    </location>
</feature>
<dbReference type="EMBL" id="JAPEUY010000007">
    <property type="protein sequence ID" value="KAJ4371544.1"/>
    <property type="molecule type" value="Genomic_DNA"/>
</dbReference>
<feature type="region of interest" description="Disordered" evidence="1">
    <location>
        <begin position="177"/>
        <end position="231"/>
    </location>
</feature>
<feature type="compositionally biased region" description="Acidic residues" evidence="1">
    <location>
        <begin position="402"/>
        <end position="414"/>
    </location>
</feature>
<name>A0A9W8Y9R3_9PLEO</name>
<feature type="region of interest" description="Disordered" evidence="1">
    <location>
        <begin position="718"/>
        <end position="753"/>
    </location>
</feature>
<organism evidence="2 3">
    <name type="scientific">Neocucurbitaria cava</name>
    <dbReference type="NCBI Taxonomy" id="798079"/>
    <lineage>
        <taxon>Eukaryota</taxon>
        <taxon>Fungi</taxon>
        <taxon>Dikarya</taxon>
        <taxon>Ascomycota</taxon>
        <taxon>Pezizomycotina</taxon>
        <taxon>Dothideomycetes</taxon>
        <taxon>Pleosporomycetidae</taxon>
        <taxon>Pleosporales</taxon>
        <taxon>Pleosporineae</taxon>
        <taxon>Cucurbitariaceae</taxon>
        <taxon>Neocucurbitaria</taxon>
    </lineage>
</organism>
<evidence type="ECO:0000256" key="1">
    <source>
        <dbReference type="SAM" id="MobiDB-lite"/>
    </source>
</evidence>
<feature type="region of interest" description="Disordered" evidence="1">
    <location>
        <begin position="246"/>
        <end position="302"/>
    </location>
</feature>
<feature type="compositionally biased region" description="Basic and acidic residues" evidence="1">
    <location>
        <begin position="290"/>
        <end position="300"/>
    </location>
</feature>
<accession>A0A9W8Y9R3</accession>
<comment type="caution">
    <text evidence="2">The sequence shown here is derived from an EMBL/GenBank/DDBJ whole genome shotgun (WGS) entry which is preliminary data.</text>
</comment>
<reference evidence="2" key="1">
    <citation type="submission" date="2022-10" db="EMBL/GenBank/DDBJ databases">
        <title>Tapping the CABI collections for fungal endophytes: first genome assemblies for Collariella, Neodidymelliopsis, Ascochyta clinopodiicola, Didymella pomorum, Didymosphaeria variabile, Neocosmospora piperis and Neocucurbitaria cava.</title>
        <authorList>
            <person name="Hill R."/>
        </authorList>
    </citation>
    <scope>NUCLEOTIDE SEQUENCE</scope>
    <source>
        <strain evidence="2">IMI 356814</strain>
    </source>
</reference>
<evidence type="ECO:0000313" key="3">
    <source>
        <dbReference type="Proteomes" id="UP001140560"/>
    </source>
</evidence>
<protein>
    <submittedName>
        <fullName evidence="2">Uncharacterized protein</fullName>
    </submittedName>
</protein>
<feature type="region of interest" description="Disordered" evidence="1">
    <location>
        <begin position="315"/>
        <end position="347"/>
    </location>
</feature>